<evidence type="ECO:0000259" key="3">
    <source>
        <dbReference type="SMART" id="SM00867"/>
    </source>
</evidence>
<dbReference type="InterPro" id="IPR036761">
    <property type="entry name" value="TTHA0802/YceI-like_sf"/>
</dbReference>
<feature type="compositionally biased region" description="Polar residues" evidence="2">
    <location>
        <begin position="82"/>
        <end position="96"/>
    </location>
</feature>
<dbReference type="EMBL" id="BLPF01000001">
    <property type="protein sequence ID" value="GFJ76386.1"/>
    <property type="molecule type" value="Genomic_DNA"/>
</dbReference>
<dbReference type="Proteomes" id="UP000482800">
    <property type="component" value="Unassembled WGS sequence"/>
</dbReference>
<evidence type="ECO:0000256" key="2">
    <source>
        <dbReference type="SAM" id="MobiDB-lite"/>
    </source>
</evidence>
<evidence type="ECO:0000313" key="4">
    <source>
        <dbReference type="EMBL" id="GFJ76386.1"/>
    </source>
</evidence>
<name>A0A6V8K342_9ACTN</name>
<reference evidence="4 5" key="1">
    <citation type="submission" date="2020-03" db="EMBL/GenBank/DDBJ databases">
        <title>Whole genome shotgun sequence of Phytohabitans houttuyneae NBRC 108639.</title>
        <authorList>
            <person name="Komaki H."/>
            <person name="Tamura T."/>
        </authorList>
    </citation>
    <scope>NUCLEOTIDE SEQUENCE [LARGE SCALE GENOMIC DNA]</scope>
    <source>
        <strain evidence="4 5">NBRC 108639</strain>
    </source>
</reference>
<organism evidence="4 5">
    <name type="scientific">Phytohabitans houttuyneae</name>
    <dbReference type="NCBI Taxonomy" id="1076126"/>
    <lineage>
        <taxon>Bacteria</taxon>
        <taxon>Bacillati</taxon>
        <taxon>Actinomycetota</taxon>
        <taxon>Actinomycetes</taxon>
        <taxon>Micromonosporales</taxon>
        <taxon>Micromonosporaceae</taxon>
    </lineage>
</organism>
<dbReference type="SUPFAM" id="SSF101874">
    <property type="entry name" value="YceI-like"/>
    <property type="match status" value="1"/>
</dbReference>
<dbReference type="Pfam" id="PF04264">
    <property type="entry name" value="YceI"/>
    <property type="match status" value="1"/>
</dbReference>
<feature type="domain" description="Lipid/polyisoprenoid-binding YceI-like" evidence="3">
    <location>
        <begin position="14"/>
        <end position="111"/>
    </location>
</feature>
<accession>A0A6V8K342</accession>
<evidence type="ECO:0000256" key="1">
    <source>
        <dbReference type="ARBA" id="ARBA00008812"/>
    </source>
</evidence>
<evidence type="ECO:0000313" key="5">
    <source>
        <dbReference type="Proteomes" id="UP000482800"/>
    </source>
</evidence>
<dbReference type="AlphaFoldDB" id="A0A6V8K342"/>
<keyword evidence="5" id="KW-1185">Reference proteome</keyword>
<protein>
    <recommendedName>
        <fullName evidence="3">Lipid/polyisoprenoid-binding YceI-like domain-containing protein</fullName>
    </recommendedName>
</protein>
<comment type="similarity">
    <text evidence="1">Belongs to the UPF0312 family.</text>
</comment>
<dbReference type="SMART" id="SM00867">
    <property type="entry name" value="YceI"/>
    <property type="match status" value="1"/>
</dbReference>
<gene>
    <name evidence="4" type="ORF">Phou_005660</name>
</gene>
<reference evidence="4 5" key="2">
    <citation type="submission" date="2020-03" db="EMBL/GenBank/DDBJ databases">
        <authorList>
            <person name="Ichikawa N."/>
            <person name="Kimura A."/>
            <person name="Kitahashi Y."/>
            <person name="Uohara A."/>
        </authorList>
    </citation>
    <scope>NUCLEOTIDE SEQUENCE [LARGE SCALE GENOMIC DNA]</scope>
    <source>
        <strain evidence="4 5">NBRC 108639</strain>
    </source>
</reference>
<dbReference type="InterPro" id="IPR007372">
    <property type="entry name" value="Lipid/polyisoprenoid-bd_YceI"/>
</dbReference>
<dbReference type="Gene3D" id="2.40.128.110">
    <property type="entry name" value="Lipid/polyisoprenoid-binding, YceI-like"/>
    <property type="match status" value="1"/>
</dbReference>
<dbReference type="PANTHER" id="PTHR34406">
    <property type="entry name" value="PROTEIN YCEI"/>
    <property type="match status" value="1"/>
</dbReference>
<dbReference type="RefSeq" id="WP_218578678.1">
    <property type="nucleotide sequence ID" value="NZ_BLPF01000001.1"/>
</dbReference>
<comment type="caution">
    <text evidence="4">The sequence shown here is derived from an EMBL/GenBank/DDBJ whole genome shotgun (WGS) entry which is preliminary data.</text>
</comment>
<proteinExistence type="inferred from homology"/>
<feature type="region of interest" description="Disordered" evidence="2">
    <location>
        <begin position="69"/>
        <end position="111"/>
    </location>
</feature>
<sequence length="111" mass="11893">MSMQVDIPGYVAGSWVIDAASSDVTFQIQQMGFSTVSGSFDDFEGTIVTADNPRDSSVTAVIRTASVNTRNKRRDKHLQTKGYLNTKQHPTITFASTGVREDGAASSSTAT</sequence>
<dbReference type="PANTHER" id="PTHR34406:SF1">
    <property type="entry name" value="PROTEIN YCEI"/>
    <property type="match status" value="1"/>
</dbReference>